<evidence type="ECO:0000313" key="3">
    <source>
        <dbReference type="Proteomes" id="UP001341281"/>
    </source>
</evidence>
<proteinExistence type="predicted"/>
<name>A0AAQ3UMZ3_PASNO</name>
<feature type="compositionally biased region" description="Polar residues" evidence="1">
    <location>
        <begin position="125"/>
        <end position="135"/>
    </location>
</feature>
<feature type="compositionally biased region" description="Basic and acidic residues" evidence="1">
    <location>
        <begin position="107"/>
        <end position="120"/>
    </location>
</feature>
<feature type="compositionally biased region" description="Low complexity" evidence="1">
    <location>
        <begin position="161"/>
        <end position="170"/>
    </location>
</feature>
<gene>
    <name evidence="2" type="ORF">U9M48_038297</name>
</gene>
<dbReference type="AlphaFoldDB" id="A0AAQ3UMZ3"/>
<dbReference type="Proteomes" id="UP001341281">
    <property type="component" value="Chromosome 09"/>
</dbReference>
<dbReference type="EMBL" id="CP144753">
    <property type="protein sequence ID" value="WVZ92214.1"/>
    <property type="molecule type" value="Genomic_DNA"/>
</dbReference>
<feature type="compositionally biased region" description="Gly residues" evidence="1">
    <location>
        <begin position="144"/>
        <end position="160"/>
    </location>
</feature>
<organism evidence="2 3">
    <name type="scientific">Paspalum notatum var. saurae</name>
    <dbReference type="NCBI Taxonomy" id="547442"/>
    <lineage>
        <taxon>Eukaryota</taxon>
        <taxon>Viridiplantae</taxon>
        <taxon>Streptophyta</taxon>
        <taxon>Embryophyta</taxon>
        <taxon>Tracheophyta</taxon>
        <taxon>Spermatophyta</taxon>
        <taxon>Magnoliopsida</taxon>
        <taxon>Liliopsida</taxon>
        <taxon>Poales</taxon>
        <taxon>Poaceae</taxon>
        <taxon>PACMAD clade</taxon>
        <taxon>Panicoideae</taxon>
        <taxon>Andropogonodae</taxon>
        <taxon>Paspaleae</taxon>
        <taxon>Paspalinae</taxon>
        <taxon>Paspalum</taxon>
    </lineage>
</organism>
<protein>
    <submittedName>
        <fullName evidence="2">Uncharacterized protein</fullName>
    </submittedName>
</protein>
<accession>A0AAQ3UMZ3</accession>
<reference evidence="2 3" key="1">
    <citation type="submission" date="2024-02" db="EMBL/GenBank/DDBJ databases">
        <title>High-quality chromosome-scale genome assembly of Pensacola bahiagrass (Paspalum notatum Flugge var. saurae).</title>
        <authorList>
            <person name="Vega J.M."/>
            <person name="Podio M."/>
            <person name="Orjuela J."/>
            <person name="Siena L.A."/>
            <person name="Pessino S.C."/>
            <person name="Combes M.C."/>
            <person name="Mariac C."/>
            <person name="Albertini E."/>
            <person name="Pupilli F."/>
            <person name="Ortiz J.P.A."/>
            <person name="Leblanc O."/>
        </authorList>
    </citation>
    <scope>NUCLEOTIDE SEQUENCE [LARGE SCALE GENOMIC DNA]</scope>
    <source>
        <strain evidence="2">R1</strain>
        <tissue evidence="2">Leaf</tissue>
    </source>
</reference>
<evidence type="ECO:0000313" key="2">
    <source>
        <dbReference type="EMBL" id="WVZ92214.1"/>
    </source>
</evidence>
<feature type="region of interest" description="Disordered" evidence="1">
    <location>
        <begin position="93"/>
        <end position="170"/>
    </location>
</feature>
<sequence length="196" mass="20025">MAQIKYYNVYKYTMNTRVVSPGYATEHGSEEQEEGLEPPRAAIHVVAVEDEDAVLGGEPGVAEQEDDVVELAVDVADDDDGLAGARVDAHEVGLAVQDGGGGEDQALDERGREHGGELVRGESSVDASAATQSRVSAPPSGHSTTGGAGGGQGDTDGAGEGSAAAAAASGGDCDMAWARLDAVGVRRFPSLYLLRN</sequence>
<keyword evidence="3" id="KW-1185">Reference proteome</keyword>
<evidence type="ECO:0000256" key="1">
    <source>
        <dbReference type="SAM" id="MobiDB-lite"/>
    </source>
</evidence>